<feature type="transmembrane region" description="Helical" evidence="7">
    <location>
        <begin position="449"/>
        <end position="469"/>
    </location>
</feature>
<keyword evidence="11" id="KW-1185">Reference proteome</keyword>
<dbReference type="SUPFAM" id="SSF103473">
    <property type="entry name" value="MFS general substrate transporter"/>
    <property type="match status" value="1"/>
</dbReference>
<dbReference type="GO" id="GO:0015149">
    <property type="term" value="F:hexose transmembrane transporter activity"/>
    <property type="evidence" value="ECO:0007669"/>
    <property type="project" value="TreeGrafter"/>
</dbReference>
<dbReference type="Pfam" id="PF00083">
    <property type="entry name" value="Sugar_tr"/>
    <property type="match status" value="1"/>
</dbReference>
<dbReference type="eggNOG" id="KOG0569">
    <property type="taxonomic scope" value="Eukaryota"/>
</dbReference>
<feature type="transmembrane region" description="Helical" evidence="7">
    <location>
        <begin position="12"/>
        <end position="32"/>
    </location>
</feature>
<dbReference type="OMA" id="WAITASF"/>
<dbReference type="AlphaFoldDB" id="I2GYU8"/>
<proteinExistence type="inferred from homology"/>
<feature type="transmembrane region" description="Helical" evidence="7">
    <location>
        <begin position="424"/>
        <end position="443"/>
    </location>
</feature>
<feature type="chain" id="PRO_5003660012" description="Major facilitator superfamily (MFS) profile domain-containing protein" evidence="8">
    <location>
        <begin position="24"/>
        <end position="482"/>
    </location>
</feature>
<dbReference type="FunCoup" id="I2GYU8">
    <property type="interactions" value="723"/>
</dbReference>
<sequence length="482" mass="52126">MNEYRNSLLTSRLLLCISIACLGSLQFGYHIAELNAPQQVLSCSEFSIPSEHATYDETWLGSHGLVQCIPLSNTQIGWITSIFSLGGLLGSFYAGSWADHYGRKKVSIASSVVVTIGSLVLFYSNTYLQLLIGRTIVGIACGVYLVITPLYINEIAPAQHRGALGAMNQVAINLGILLTQLLALRYTDSFRWRWLFFAGVVLGLLTLVMWWNACESPLWMAQRGKFSVAETTLLDLRGRAALPEAREEAREELQGRMSVALPEREGDEEAALPNANATSNKPPSLWQYATGDQYKTSRNIIAVVLVAQQLVGINAVVFYGVRVVAQLVPERAVHVAFGVSVVNLVATAGVATVLDRVTRRTALAASAMGIALGSVGVAAGLVGSHAGLLVWSLVWYIAAFACGMGPVPFLMVGEVARGVERATAQSYGTVCNWLATFAVGLLFPVAHDLLGGWVFAGFAVVSVAFAWWARREHHAERSQHVM</sequence>
<evidence type="ECO:0000256" key="5">
    <source>
        <dbReference type="ARBA" id="ARBA00022989"/>
    </source>
</evidence>
<evidence type="ECO:0000256" key="7">
    <source>
        <dbReference type="SAM" id="Phobius"/>
    </source>
</evidence>
<dbReference type="PROSITE" id="PS50850">
    <property type="entry name" value="MFS"/>
    <property type="match status" value="1"/>
</dbReference>
<feature type="transmembrane region" description="Helical" evidence="7">
    <location>
        <begin position="131"/>
        <end position="152"/>
    </location>
</feature>
<keyword evidence="5 7" id="KW-1133">Transmembrane helix</keyword>
<dbReference type="InParanoid" id="I2GYU8"/>
<protein>
    <recommendedName>
        <fullName evidence="9">Major facilitator superfamily (MFS) profile domain-containing protein</fullName>
    </recommendedName>
</protein>
<feature type="transmembrane region" description="Helical" evidence="7">
    <location>
        <begin position="164"/>
        <end position="186"/>
    </location>
</feature>
<feature type="signal peptide" evidence="8">
    <location>
        <begin position="1"/>
        <end position="23"/>
    </location>
</feature>
<dbReference type="Gene3D" id="1.20.1250.20">
    <property type="entry name" value="MFS general substrate transporter like domains"/>
    <property type="match status" value="1"/>
</dbReference>
<dbReference type="PROSITE" id="PS00217">
    <property type="entry name" value="SUGAR_TRANSPORT_2"/>
    <property type="match status" value="1"/>
</dbReference>
<feature type="transmembrane region" description="Helical" evidence="7">
    <location>
        <begin position="388"/>
        <end position="412"/>
    </location>
</feature>
<evidence type="ECO:0000256" key="1">
    <source>
        <dbReference type="ARBA" id="ARBA00004141"/>
    </source>
</evidence>
<dbReference type="InterPro" id="IPR005829">
    <property type="entry name" value="Sugar_transporter_CS"/>
</dbReference>
<feature type="domain" description="Major facilitator superfamily (MFS) profile" evidence="9">
    <location>
        <begin position="16"/>
        <end position="474"/>
    </location>
</feature>
<dbReference type="PANTHER" id="PTHR23503:SF8">
    <property type="entry name" value="FACILITATED GLUCOSE TRANSPORTER PROTEIN 1"/>
    <property type="match status" value="1"/>
</dbReference>
<dbReference type="GeneID" id="14494510"/>
<gene>
    <name evidence="10" type="primary">TBLA0B04640</name>
    <name evidence="10" type="ORF">TBLA_0B04640</name>
</gene>
<feature type="transmembrane region" description="Helical" evidence="7">
    <location>
        <begin position="76"/>
        <end position="94"/>
    </location>
</feature>
<dbReference type="InterPro" id="IPR045263">
    <property type="entry name" value="GLUT"/>
</dbReference>
<evidence type="ECO:0000256" key="4">
    <source>
        <dbReference type="ARBA" id="ARBA00022692"/>
    </source>
</evidence>
<keyword evidence="3" id="KW-0813">Transport</keyword>
<feature type="transmembrane region" description="Helical" evidence="7">
    <location>
        <begin position="300"/>
        <end position="321"/>
    </location>
</feature>
<dbReference type="InterPro" id="IPR036259">
    <property type="entry name" value="MFS_trans_sf"/>
</dbReference>
<dbReference type="STRING" id="1071380.I2GYU8"/>
<evidence type="ECO:0000256" key="3">
    <source>
        <dbReference type="ARBA" id="ARBA00022448"/>
    </source>
</evidence>
<name>I2GYU8_HENB6</name>
<comment type="similarity">
    <text evidence="2">Belongs to the major facilitator superfamily. Sugar transporter (TC 2.A.1.1) family.</text>
</comment>
<organism evidence="10 11">
    <name type="scientific">Henningerozyma blattae (strain ATCC 34711 / CBS 6284 / DSM 70876 / NBRC 10599 / NRRL Y-10934 / UCD 77-7)</name>
    <name type="common">Yeast</name>
    <name type="synonym">Tetrapisispora blattae</name>
    <dbReference type="NCBI Taxonomy" id="1071380"/>
    <lineage>
        <taxon>Eukaryota</taxon>
        <taxon>Fungi</taxon>
        <taxon>Dikarya</taxon>
        <taxon>Ascomycota</taxon>
        <taxon>Saccharomycotina</taxon>
        <taxon>Saccharomycetes</taxon>
        <taxon>Saccharomycetales</taxon>
        <taxon>Saccharomycetaceae</taxon>
        <taxon>Henningerozyma</taxon>
    </lineage>
</organism>
<evidence type="ECO:0000256" key="8">
    <source>
        <dbReference type="SAM" id="SignalP"/>
    </source>
</evidence>
<dbReference type="InterPro" id="IPR020846">
    <property type="entry name" value="MFS_dom"/>
</dbReference>
<feature type="transmembrane region" description="Helical" evidence="7">
    <location>
        <begin position="106"/>
        <end position="125"/>
    </location>
</feature>
<dbReference type="PANTHER" id="PTHR23503">
    <property type="entry name" value="SOLUTE CARRIER FAMILY 2"/>
    <property type="match status" value="1"/>
</dbReference>
<dbReference type="PRINTS" id="PR00171">
    <property type="entry name" value="SUGRTRNSPORT"/>
</dbReference>
<keyword evidence="8" id="KW-0732">Signal</keyword>
<dbReference type="HOGENOM" id="CLU_001265_30_5_1"/>
<evidence type="ECO:0000256" key="6">
    <source>
        <dbReference type="ARBA" id="ARBA00023136"/>
    </source>
</evidence>
<dbReference type="GO" id="GO:0016020">
    <property type="term" value="C:membrane"/>
    <property type="evidence" value="ECO:0007669"/>
    <property type="project" value="UniProtKB-SubCell"/>
</dbReference>
<feature type="transmembrane region" description="Helical" evidence="7">
    <location>
        <begin position="333"/>
        <end position="354"/>
    </location>
</feature>
<dbReference type="OrthoDB" id="4540492at2759"/>
<keyword evidence="4 7" id="KW-0812">Transmembrane</keyword>
<dbReference type="KEGG" id="tbl:TBLA_0B04640"/>
<accession>I2GYU8</accession>
<feature type="transmembrane region" description="Helical" evidence="7">
    <location>
        <begin position="361"/>
        <end position="382"/>
    </location>
</feature>
<keyword evidence="6 7" id="KW-0472">Membrane</keyword>
<evidence type="ECO:0000259" key="9">
    <source>
        <dbReference type="PROSITE" id="PS50850"/>
    </source>
</evidence>
<evidence type="ECO:0000313" key="11">
    <source>
        <dbReference type="Proteomes" id="UP000002866"/>
    </source>
</evidence>
<feature type="transmembrane region" description="Helical" evidence="7">
    <location>
        <begin position="192"/>
        <end position="213"/>
    </location>
</feature>
<dbReference type="RefSeq" id="XP_004178819.1">
    <property type="nucleotide sequence ID" value="XM_004178771.1"/>
</dbReference>
<dbReference type="Proteomes" id="UP000002866">
    <property type="component" value="Chromosome 2"/>
</dbReference>
<dbReference type="InterPro" id="IPR005828">
    <property type="entry name" value="MFS_sugar_transport-like"/>
</dbReference>
<dbReference type="InterPro" id="IPR003663">
    <property type="entry name" value="Sugar/inositol_transpt"/>
</dbReference>
<evidence type="ECO:0000256" key="2">
    <source>
        <dbReference type="ARBA" id="ARBA00010992"/>
    </source>
</evidence>
<reference evidence="10 11" key="1">
    <citation type="journal article" date="2011" name="Proc. Natl. Acad. Sci. U.S.A.">
        <title>Evolutionary erosion of yeast sex chromosomes by mating-type switching accidents.</title>
        <authorList>
            <person name="Gordon J.L."/>
            <person name="Armisen D."/>
            <person name="Proux-Wera E."/>
            <person name="Oheigeartaigh S.S."/>
            <person name="Byrne K.P."/>
            <person name="Wolfe K.H."/>
        </authorList>
    </citation>
    <scope>NUCLEOTIDE SEQUENCE [LARGE SCALE GENOMIC DNA]</scope>
    <source>
        <strain evidence="11">ATCC 34711 / CBS 6284 / DSM 70876 / NBRC 10599 / NRRL Y-10934 / UCD 77-7</strain>
    </source>
</reference>
<evidence type="ECO:0000313" key="10">
    <source>
        <dbReference type="EMBL" id="CCH59300.1"/>
    </source>
</evidence>
<comment type="subcellular location">
    <subcellularLocation>
        <location evidence="1">Membrane</location>
        <topology evidence="1">Multi-pass membrane protein</topology>
    </subcellularLocation>
</comment>
<dbReference type="EMBL" id="HE806317">
    <property type="protein sequence ID" value="CCH59300.1"/>
    <property type="molecule type" value="Genomic_DNA"/>
</dbReference>